<dbReference type="Pfam" id="PF03551">
    <property type="entry name" value="PadR"/>
    <property type="match status" value="1"/>
</dbReference>
<gene>
    <name evidence="2" type="ORF">DX908_00120</name>
</gene>
<reference evidence="2 3" key="1">
    <citation type="submission" date="2018-08" db="EMBL/GenBank/DDBJ databases">
        <title>Parvularcula sp. SM1705, isolated from surface water of the South Sea China.</title>
        <authorList>
            <person name="Sun L."/>
        </authorList>
    </citation>
    <scope>NUCLEOTIDE SEQUENCE [LARGE SCALE GENOMIC DNA]</scope>
    <source>
        <strain evidence="2 3">SM1705</strain>
    </source>
</reference>
<proteinExistence type="predicted"/>
<evidence type="ECO:0000259" key="1">
    <source>
        <dbReference type="Pfam" id="PF03551"/>
    </source>
</evidence>
<dbReference type="PANTHER" id="PTHR43252">
    <property type="entry name" value="TRANSCRIPTIONAL REGULATOR YQJI"/>
    <property type="match status" value="1"/>
</dbReference>
<accession>A0A371REE6</accession>
<feature type="domain" description="Transcription regulator PadR N-terminal" evidence="1">
    <location>
        <begin position="21"/>
        <end position="83"/>
    </location>
</feature>
<organism evidence="2 3">
    <name type="scientific">Parvularcula marina</name>
    <dbReference type="NCBI Taxonomy" id="2292771"/>
    <lineage>
        <taxon>Bacteria</taxon>
        <taxon>Pseudomonadati</taxon>
        <taxon>Pseudomonadota</taxon>
        <taxon>Alphaproteobacteria</taxon>
        <taxon>Parvularculales</taxon>
        <taxon>Parvularculaceae</taxon>
        <taxon>Parvularcula</taxon>
    </lineage>
</organism>
<keyword evidence="3" id="KW-1185">Reference proteome</keyword>
<dbReference type="Proteomes" id="UP000264589">
    <property type="component" value="Unassembled WGS sequence"/>
</dbReference>
<protein>
    <submittedName>
        <fullName evidence="2">PadR family transcriptional regulator</fullName>
    </submittedName>
</protein>
<sequence length="182" mass="19870">MMGGRVTLTSLSYALIGLALAAPRTGYALRKVFADTPLGVFSSSPGSIYPALRKLTASRHLDARTDGNSAIYHVTAKGRRALRDWALAPVTLHEISREADIALLRFAFQEMLDDAAGTRAFLLSFQEAVTAHIAGLEAYMESDDVIHMSVHGRLAMENGIMSYRCNLAWAEKALRAFPEEGK</sequence>
<dbReference type="AlphaFoldDB" id="A0A371REE6"/>
<dbReference type="EMBL" id="QUQO01000001">
    <property type="protein sequence ID" value="RFB03824.1"/>
    <property type="molecule type" value="Genomic_DNA"/>
</dbReference>
<dbReference type="InParanoid" id="A0A371REE6"/>
<dbReference type="InterPro" id="IPR005149">
    <property type="entry name" value="Tscrpt_reg_PadR_N"/>
</dbReference>
<dbReference type="SUPFAM" id="SSF46785">
    <property type="entry name" value="Winged helix' DNA-binding domain"/>
    <property type="match status" value="1"/>
</dbReference>
<dbReference type="Gene3D" id="1.10.10.10">
    <property type="entry name" value="Winged helix-like DNA-binding domain superfamily/Winged helix DNA-binding domain"/>
    <property type="match status" value="1"/>
</dbReference>
<dbReference type="InterPro" id="IPR036388">
    <property type="entry name" value="WH-like_DNA-bd_sf"/>
</dbReference>
<comment type="caution">
    <text evidence="2">The sequence shown here is derived from an EMBL/GenBank/DDBJ whole genome shotgun (WGS) entry which is preliminary data.</text>
</comment>
<name>A0A371REE6_9PROT</name>
<dbReference type="InterPro" id="IPR036390">
    <property type="entry name" value="WH_DNA-bd_sf"/>
</dbReference>
<dbReference type="PANTHER" id="PTHR43252:SF6">
    <property type="entry name" value="NEGATIVE TRANSCRIPTION REGULATOR PADR"/>
    <property type="match status" value="1"/>
</dbReference>
<evidence type="ECO:0000313" key="3">
    <source>
        <dbReference type="Proteomes" id="UP000264589"/>
    </source>
</evidence>
<evidence type="ECO:0000313" key="2">
    <source>
        <dbReference type="EMBL" id="RFB03824.1"/>
    </source>
</evidence>